<dbReference type="InterPro" id="IPR001128">
    <property type="entry name" value="Cyt_P450"/>
</dbReference>
<evidence type="ECO:0000256" key="8">
    <source>
        <dbReference type="ARBA" id="ARBA00023033"/>
    </source>
</evidence>
<dbReference type="SUPFAM" id="SSF48264">
    <property type="entry name" value="Cytochrome P450"/>
    <property type="match status" value="1"/>
</dbReference>
<comment type="cofactor">
    <cofactor evidence="1 9">
        <name>heme</name>
        <dbReference type="ChEBI" id="CHEBI:30413"/>
    </cofactor>
</comment>
<dbReference type="Proteomes" id="UP000309038">
    <property type="component" value="Unassembled WGS sequence"/>
</dbReference>
<keyword evidence="5 9" id="KW-0479">Metal-binding</keyword>
<dbReference type="InterPro" id="IPR036396">
    <property type="entry name" value="Cyt_P450_sf"/>
</dbReference>
<evidence type="ECO:0000256" key="11">
    <source>
        <dbReference type="SAM" id="Phobius"/>
    </source>
</evidence>
<keyword evidence="11" id="KW-1133">Transmembrane helix</keyword>
<dbReference type="Pfam" id="PF00067">
    <property type="entry name" value="p450"/>
    <property type="match status" value="1"/>
</dbReference>
<evidence type="ECO:0000256" key="9">
    <source>
        <dbReference type="PIRSR" id="PIRSR602401-1"/>
    </source>
</evidence>
<dbReference type="InterPro" id="IPR002401">
    <property type="entry name" value="Cyt_P450_E_grp-I"/>
</dbReference>
<feature type="transmembrane region" description="Helical" evidence="11">
    <location>
        <begin position="16"/>
        <end position="35"/>
    </location>
</feature>
<evidence type="ECO:0000256" key="7">
    <source>
        <dbReference type="ARBA" id="ARBA00023004"/>
    </source>
</evidence>
<evidence type="ECO:0000256" key="6">
    <source>
        <dbReference type="ARBA" id="ARBA00023002"/>
    </source>
</evidence>
<keyword evidence="4 9" id="KW-0349">Heme</keyword>
<evidence type="ECO:0008006" key="14">
    <source>
        <dbReference type="Google" id="ProtNLM"/>
    </source>
</evidence>
<keyword evidence="11" id="KW-0812">Transmembrane</keyword>
<dbReference type="PRINTS" id="PR00463">
    <property type="entry name" value="EP450I"/>
</dbReference>
<dbReference type="GO" id="GO:0020037">
    <property type="term" value="F:heme binding"/>
    <property type="evidence" value="ECO:0007669"/>
    <property type="project" value="InterPro"/>
</dbReference>
<keyword evidence="8 10" id="KW-0503">Monooxygenase</keyword>
<dbReference type="InterPro" id="IPR017972">
    <property type="entry name" value="Cyt_P450_CS"/>
</dbReference>
<dbReference type="InterPro" id="IPR050121">
    <property type="entry name" value="Cytochrome_P450_monoxygenase"/>
</dbReference>
<feature type="transmembrane region" description="Helical" evidence="11">
    <location>
        <begin position="144"/>
        <end position="167"/>
    </location>
</feature>
<protein>
    <recommendedName>
        <fullName evidence="14">Cytochrome P450 monooxygenase</fullName>
    </recommendedName>
</protein>
<dbReference type="PRINTS" id="PR00385">
    <property type="entry name" value="P450"/>
</dbReference>
<dbReference type="AlphaFoldDB" id="A0A4V3XA39"/>
<comment type="similarity">
    <text evidence="3 10">Belongs to the cytochrome P450 family.</text>
</comment>
<keyword evidence="6 10" id="KW-0560">Oxidoreductase</keyword>
<feature type="binding site" description="axial binding residue" evidence="9">
    <location>
        <position position="434"/>
    </location>
    <ligand>
        <name>heme</name>
        <dbReference type="ChEBI" id="CHEBI:30413"/>
    </ligand>
    <ligandPart>
        <name>Fe</name>
        <dbReference type="ChEBI" id="CHEBI:18248"/>
    </ligandPart>
</feature>
<keyword evidence="13" id="KW-1185">Reference proteome</keyword>
<dbReference type="PANTHER" id="PTHR24305:SF29">
    <property type="entry name" value="BENZOATE-PARA-HYDROXYLASE"/>
    <property type="match status" value="1"/>
</dbReference>
<dbReference type="PROSITE" id="PS00086">
    <property type="entry name" value="CYTOCHROME_P450"/>
    <property type="match status" value="1"/>
</dbReference>
<dbReference type="Gene3D" id="1.10.630.10">
    <property type="entry name" value="Cytochrome P450"/>
    <property type="match status" value="1"/>
</dbReference>
<keyword evidence="7 9" id="KW-0408">Iron</keyword>
<comment type="caution">
    <text evidence="12">The sequence shown here is derived from an EMBL/GenBank/DDBJ whole genome shotgun (WGS) entry which is preliminary data.</text>
</comment>
<dbReference type="EMBL" id="SGPJ01000217">
    <property type="protein sequence ID" value="THG96672.1"/>
    <property type="molecule type" value="Genomic_DNA"/>
</dbReference>
<feature type="transmembrane region" description="Helical" evidence="11">
    <location>
        <begin position="193"/>
        <end position="215"/>
    </location>
</feature>
<dbReference type="GO" id="GO:0016705">
    <property type="term" value="F:oxidoreductase activity, acting on paired donors, with incorporation or reduction of molecular oxygen"/>
    <property type="evidence" value="ECO:0007669"/>
    <property type="project" value="InterPro"/>
</dbReference>
<dbReference type="PANTHER" id="PTHR24305">
    <property type="entry name" value="CYTOCHROME P450"/>
    <property type="match status" value="1"/>
</dbReference>
<sequence length="491" mass="53868">MELQPYLHTIARNFDATSVFVVFLVIVLAHLVPYLSDPAGLRAYPGPTLAKLSRAWLAWIAYHGRISTSVHEAHQKYGTFVRISPVEVSIAHPEALQQIYGHNTGTTKSDMYDAFTQFGGIPSVFAARDRVEHARKRKIMSHRFNYLAFDVIGDLAFGSPFGMLVAARDSTQIATSQKAAMESYGVEDAKLEYVTISAVDAVNVASSIVVFLGVLPPWIRPIMARFFATKMRATGELASMVVTAVAKRLVSSVSRQDLLSKLLEGRDEQDTALSKNELSAESLTLLVAGSDTTANSTGAITYFLAQNPNIQAKLQEVLDQVLGPPGGDSENGDVASYNEIKNIEYLQDVINEGLRLHSTVGVGLPRVVPESGMTVLGKTFAPGTVVSCPLYTLHRLPSVWGNDAEVFNPDRWSKGDRATMLKAFAPFSVGPRACLGRNLASMELFVYIATIFHRYSFVLRTPDQELGVDDGFVRKPLGVYVGVKRREFRMT</sequence>
<evidence type="ECO:0000313" key="13">
    <source>
        <dbReference type="Proteomes" id="UP000309038"/>
    </source>
</evidence>
<gene>
    <name evidence="12" type="ORF">EW026_g5203</name>
</gene>
<proteinExistence type="inferred from homology"/>
<evidence type="ECO:0000256" key="2">
    <source>
        <dbReference type="ARBA" id="ARBA00005179"/>
    </source>
</evidence>
<evidence type="ECO:0000313" key="12">
    <source>
        <dbReference type="EMBL" id="THG96672.1"/>
    </source>
</evidence>
<evidence type="ECO:0000256" key="10">
    <source>
        <dbReference type="RuleBase" id="RU000461"/>
    </source>
</evidence>
<evidence type="ECO:0000256" key="3">
    <source>
        <dbReference type="ARBA" id="ARBA00010617"/>
    </source>
</evidence>
<accession>A0A4V3XA39</accession>
<evidence type="ECO:0000256" key="1">
    <source>
        <dbReference type="ARBA" id="ARBA00001971"/>
    </source>
</evidence>
<comment type="pathway">
    <text evidence="2">Secondary metabolite biosynthesis.</text>
</comment>
<evidence type="ECO:0000256" key="5">
    <source>
        <dbReference type="ARBA" id="ARBA00022723"/>
    </source>
</evidence>
<name>A0A4V3XA39_9APHY</name>
<reference evidence="12 13" key="1">
    <citation type="submission" date="2019-02" db="EMBL/GenBank/DDBJ databases">
        <title>Genome sequencing of the rare red list fungi Phlebia centrifuga.</title>
        <authorList>
            <person name="Buettner E."/>
            <person name="Kellner H."/>
        </authorList>
    </citation>
    <scope>NUCLEOTIDE SEQUENCE [LARGE SCALE GENOMIC DNA]</scope>
    <source>
        <strain evidence="12 13">DSM 108282</strain>
    </source>
</reference>
<evidence type="ECO:0000256" key="4">
    <source>
        <dbReference type="ARBA" id="ARBA00022617"/>
    </source>
</evidence>
<organism evidence="12 13">
    <name type="scientific">Hermanssonia centrifuga</name>
    <dbReference type="NCBI Taxonomy" id="98765"/>
    <lineage>
        <taxon>Eukaryota</taxon>
        <taxon>Fungi</taxon>
        <taxon>Dikarya</taxon>
        <taxon>Basidiomycota</taxon>
        <taxon>Agaricomycotina</taxon>
        <taxon>Agaricomycetes</taxon>
        <taxon>Polyporales</taxon>
        <taxon>Meruliaceae</taxon>
        <taxon>Hermanssonia</taxon>
    </lineage>
</organism>
<keyword evidence="11" id="KW-0472">Membrane</keyword>
<dbReference type="GO" id="GO:0004497">
    <property type="term" value="F:monooxygenase activity"/>
    <property type="evidence" value="ECO:0007669"/>
    <property type="project" value="UniProtKB-KW"/>
</dbReference>
<dbReference type="GO" id="GO:0005506">
    <property type="term" value="F:iron ion binding"/>
    <property type="evidence" value="ECO:0007669"/>
    <property type="project" value="InterPro"/>
</dbReference>